<keyword evidence="3" id="KW-1185">Reference proteome</keyword>
<dbReference type="KEGG" id="eio:H9L01_10395"/>
<gene>
    <name evidence="2" type="ORF">H9L01_10395</name>
</gene>
<proteinExistence type="predicted"/>
<feature type="transmembrane region" description="Helical" evidence="1">
    <location>
        <begin position="105"/>
        <end position="123"/>
    </location>
</feature>
<dbReference type="RefSeq" id="WP_187533877.1">
    <property type="nucleotide sequence ID" value="NZ_CBCSHU010000021.1"/>
</dbReference>
<keyword evidence="1" id="KW-0812">Transmembrane</keyword>
<accession>A0A7G9RYT0</accession>
<name>A0A7G9RYT0_9FIRM</name>
<evidence type="ECO:0000313" key="2">
    <source>
        <dbReference type="EMBL" id="QNN60755.1"/>
    </source>
</evidence>
<evidence type="ECO:0000256" key="1">
    <source>
        <dbReference type="SAM" id="Phobius"/>
    </source>
</evidence>
<dbReference type="Proteomes" id="UP000515928">
    <property type="component" value="Chromosome"/>
</dbReference>
<sequence length="127" mass="14880">MKGSSQRMFIGTMLGLLIVIIDSALQGFGDPTNTFIMLFHMFYYIALITIVLLTGKEYRENRDENNPVSLKTYIFQISCFLIIMIDSALQSFVDPKNTFVEVFHYLYYAVIIIFPIVYLRNYYSKKR</sequence>
<protein>
    <submittedName>
        <fullName evidence="2">Uncharacterized protein</fullName>
    </submittedName>
</protein>
<dbReference type="AlphaFoldDB" id="A0A7G9RYT0"/>
<reference evidence="2 3" key="1">
    <citation type="submission" date="2020-08" db="EMBL/GenBank/DDBJ databases">
        <title>Genome sequence of Erysipelothrix inopinata DSM 15511T.</title>
        <authorList>
            <person name="Hyun D.-W."/>
            <person name="Bae J.-W."/>
        </authorList>
    </citation>
    <scope>NUCLEOTIDE SEQUENCE [LARGE SCALE GENOMIC DNA]</scope>
    <source>
        <strain evidence="2 3">DSM 15511</strain>
    </source>
</reference>
<organism evidence="2 3">
    <name type="scientific">Erysipelothrix inopinata</name>
    <dbReference type="NCBI Taxonomy" id="225084"/>
    <lineage>
        <taxon>Bacteria</taxon>
        <taxon>Bacillati</taxon>
        <taxon>Bacillota</taxon>
        <taxon>Erysipelotrichia</taxon>
        <taxon>Erysipelotrichales</taxon>
        <taxon>Erysipelotrichaceae</taxon>
        <taxon>Erysipelothrix</taxon>
    </lineage>
</organism>
<feature type="transmembrane region" description="Helical" evidence="1">
    <location>
        <begin position="73"/>
        <end position="93"/>
    </location>
</feature>
<feature type="transmembrane region" description="Helical" evidence="1">
    <location>
        <begin position="34"/>
        <end position="53"/>
    </location>
</feature>
<keyword evidence="1" id="KW-0472">Membrane</keyword>
<dbReference type="EMBL" id="CP060715">
    <property type="protein sequence ID" value="QNN60755.1"/>
    <property type="molecule type" value="Genomic_DNA"/>
</dbReference>
<evidence type="ECO:0000313" key="3">
    <source>
        <dbReference type="Proteomes" id="UP000515928"/>
    </source>
</evidence>
<keyword evidence="1" id="KW-1133">Transmembrane helix</keyword>